<dbReference type="PANTHER" id="PTHR30203">
    <property type="entry name" value="OUTER MEMBRANE CATION EFFLUX PROTEIN"/>
    <property type="match status" value="1"/>
</dbReference>
<evidence type="ECO:0000313" key="4">
    <source>
        <dbReference type="Proteomes" id="UP001501671"/>
    </source>
</evidence>
<keyword evidence="2" id="KW-0812">Transmembrane</keyword>
<evidence type="ECO:0000256" key="2">
    <source>
        <dbReference type="RuleBase" id="RU362097"/>
    </source>
</evidence>
<dbReference type="RefSeq" id="WP_345248942.1">
    <property type="nucleotide sequence ID" value="NZ_BAABFO010000008.1"/>
</dbReference>
<proteinExistence type="inferred from homology"/>
<keyword evidence="2" id="KW-0449">Lipoprotein</keyword>
<dbReference type="EMBL" id="BAABFO010000008">
    <property type="protein sequence ID" value="GAA4331504.1"/>
    <property type="molecule type" value="Genomic_DNA"/>
</dbReference>
<dbReference type="Pfam" id="PF02321">
    <property type="entry name" value="OEP"/>
    <property type="match status" value="2"/>
</dbReference>
<accession>A0ABP8GY40</accession>
<dbReference type="SUPFAM" id="SSF56954">
    <property type="entry name" value="Outer membrane efflux proteins (OEP)"/>
    <property type="match status" value="1"/>
</dbReference>
<dbReference type="Proteomes" id="UP001501671">
    <property type="component" value="Unassembled WGS sequence"/>
</dbReference>
<feature type="chain" id="PRO_5045011147" evidence="2">
    <location>
        <begin position="32"/>
        <end position="490"/>
    </location>
</feature>
<keyword evidence="2" id="KW-0564">Palmitate</keyword>
<protein>
    <submittedName>
        <fullName evidence="3">Efflux transporter outer membrane subunit</fullName>
    </submittedName>
</protein>
<comment type="similarity">
    <text evidence="1 2">Belongs to the outer membrane factor (OMF) (TC 1.B.17) family.</text>
</comment>
<reference evidence="4" key="1">
    <citation type="journal article" date="2019" name="Int. J. Syst. Evol. Microbiol.">
        <title>The Global Catalogue of Microorganisms (GCM) 10K type strain sequencing project: providing services to taxonomists for standard genome sequencing and annotation.</title>
        <authorList>
            <consortium name="The Broad Institute Genomics Platform"/>
            <consortium name="The Broad Institute Genome Sequencing Center for Infectious Disease"/>
            <person name="Wu L."/>
            <person name="Ma J."/>
        </authorList>
    </citation>
    <scope>NUCLEOTIDE SEQUENCE [LARGE SCALE GENOMIC DNA]</scope>
    <source>
        <strain evidence="4">JCM 17666</strain>
    </source>
</reference>
<name>A0ABP8GY40_9BURK</name>
<dbReference type="NCBIfam" id="TIGR01845">
    <property type="entry name" value="outer_NodT"/>
    <property type="match status" value="1"/>
</dbReference>
<keyword evidence="4" id="KW-1185">Reference proteome</keyword>
<comment type="subcellular location">
    <subcellularLocation>
        <location evidence="2">Cell membrane</location>
        <topology evidence="2">Lipid-anchor</topology>
    </subcellularLocation>
</comment>
<keyword evidence="2" id="KW-0732">Signal</keyword>
<evidence type="ECO:0000256" key="1">
    <source>
        <dbReference type="ARBA" id="ARBA00007613"/>
    </source>
</evidence>
<dbReference type="PROSITE" id="PS51257">
    <property type="entry name" value="PROKAR_LIPOPROTEIN"/>
    <property type="match status" value="1"/>
</dbReference>
<dbReference type="Gene3D" id="1.20.1600.10">
    <property type="entry name" value="Outer membrane efflux proteins (OEP)"/>
    <property type="match status" value="1"/>
</dbReference>
<keyword evidence="2" id="KW-0472">Membrane</keyword>
<organism evidence="3 4">
    <name type="scientific">Pigmentiphaga soli</name>
    <dbReference type="NCBI Taxonomy" id="1007095"/>
    <lineage>
        <taxon>Bacteria</taxon>
        <taxon>Pseudomonadati</taxon>
        <taxon>Pseudomonadota</taxon>
        <taxon>Betaproteobacteria</taxon>
        <taxon>Burkholderiales</taxon>
        <taxon>Alcaligenaceae</taxon>
        <taxon>Pigmentiphaga</taxon>
    </lineage>
</organism>
<evidence type="ECO:0000313" key="3">
    <source>
        <dbReference type="EMBL" id="GAA4331504.1"/>
    </source>
</evidence>
<feature type="signal peptide" evidence="2">
    <location>
        <begin position="1"/>
        <end position="31"/>
    </location>
</feature>
<sequence>MSRTQRKLARCGGAALSLSLAACTSMQPAYQRPAQPVPNKYPTGAAYTGSTARTTATPAASLGWQDFFGDERLRRLIQIALDNNRDLRIATLSIEQARAQYRIQRAAQFPAIGANVGLLSQHVPADVRAPGVEAVQNQFTAGVGFSAFELDVFGRVRSLRDAALQQYLAIAEVRRSAQISLVAEVASAYLTLQADQALLRLSQETLNTQQSAVDMIARSQRAGGMADIDMHRARTQLETARVGVEQYSRQVAQDQNALGVLLGRPLPQDLMPPPEFDDASVAELPAGLPSTLLEQRPDIVAAEHRLRAANANIGAARAAFFPTITLTAAVGVASSTLAGLFSGGMGAWALAPQLSVPIFTGGANQANLDAAQALRDINVALYERTVQQAFREVADGLAARGTYDRQAAAQQALIDEIVENRRLSDMRFHNGVDDYFPVFDAQRQLYTAQQTLVTIQLARLTSRVALYKALGGGWTRVTVAGNAPPPAPAR</sequence>
<dbReference type="InterPro" id="IPR003423">
    <property type="entry name" value="OMP_efflux"/>
</dbReference>
<comment type="caution">
    <text evidence="3">The sequence shown here is derived from an EMBL/GenBank/DDBJ whole genome shotgun (WGS) entry which is preliminary data.</text>
</comment>
<gene>
    <name evidence="3" type="ORF">GCM10023144_20250</name>
</gene>
<dbReference type="Gene3D" id="2.20.200.10">
    <property type="entry name" value="Outer membrane efflux proteins (OEP)"/>
    <property type="match status" value="1"/>
</dbReference>
<dbReference type="InterPro" id="IPR010131">
    <property type="entry name" value="MdtP/NodT-like"/>
</dbReference>
<keyword evidence="2" id="KW-1134">Transmembrane beta strand</keyword>
<dbReference type="PANTHER" id="PTHR30203:SF32">
    <property type="entry name" value="CATION EFFLUX SYSTEM PROTEIN CUSC"/>
    <property type="match status" value="1"/>
</dbReference>